<feature type="compositionally biased region" description="Basic and acidic residues" evidence="2">
    <location>
        <begin position="199"/>
        <end position="216"/>
    </location>
</feature>
<feature type="compositionally biased region" description="Gly residues" evidence="2">
    <location>
        <begin position="488"/>
        <end position="505"/>
    </location>
</feature>
<dbReference type="PANTHER" id="PTHR45615">
    <property type="entry name" value="MYOSIN HEAVY CHAIN, NON-MUSCLE"/>
    <property type="match status" value="1"/>
</dbReference>
<organism evidence="3 4">
    <name type="scientific">Chrysochromulina tobinii</name>
    <dbReference type="NCBI Taxonomy" id="1460289"/>
    <lineage>
        <taxon>Eukaryota</taxon>
        <taxon>Haptista</taxon>
        <taxon>Haptophyta</taxon>
        <taxon>Prymnesiophyceae</taxon>
        <taxon>Prymnesiales</taxon>
        <taxon>Chrysochromulinaceae</taxon>
        <taxon>Chrysochromulina</taxon>
    </lineage>
</organism>
<feature type="region of interest" description="Disordered" evidence="2">
    <location>
        <begin position="811"/>
        <end position="852"/>
    </location>
</feature>
<accession>A0A0M0JFW0</accession>
<feature type="region of interest" description="Disordered" evidence="2">
    <location>
        <begin position="1"/>
        <end position="20"/>
    </location>
</feature>
<feature type="compositionally biased region" description="Gly residues" evidence="2">
    <location>
        <begin position="663"/>
        <end position="673"/>
    </location>
</feature>
<feature type="compositionally biased region" description="Polar residues" evidence="2">
    <location>
        <begin position="286"/>
        <end position="295"/>
    </location>
</feature>
<keyword evidence="1" id="KW-0175">Coiled coil</keyword>
<feature type="coiled-coil region" evidence="1">
    <location>
        <begin position="335"/>
        <end position="369"/>
    </location>
</feature>
<feature type="region of interest" description="Disordered" evidence="2">
    <location>
        <begin position="199"/>
        <end position="229"/>
    </location>
</feature>
<sequence>MSGVGEQSTPRKQVPLATPRLEKLAVPKRVGGTPEQIQHRVFNERRLQAEAEVLLREMALADAQLDARQAAQQDQADAFREQIDELRAQMRSGSSTGMAAAAMAAEELAACNAEAARYRDVIAKLRAQVATLRADKERLEQGASASSVPPSKTAAHQAIVDEAAAKEAATEHTRLHRQLASLEAEKQRLTNANATLRTERNRAREEAAAAREEARSTGEQLEAARAAEKAADEATCAEVEAALGVERDQAVEREELAKEKLRKAQAQCKHLQAQLVERTRQLQLHASGATENDAASPNVPRGVPMRGLGPGGLGPGSVEVEERDGREADVMRRTLEATRVQLRTQQAERMRCERELRLLRSKVDGLKAAGDAAAAARTVAEEQLDVQKVAAQAMMQRLQARAAECTALQRQLAARAVELVHAREEKQKLIGALEAQRAVLATEIHAMESWIFGHKGFMLALGGLPPPLSANSSARSTPRVSVAPGPPSGGFGGAASQRGSGGGLFTGERTHAAEKAAARAATAMNESHLEHARVQAAYERVLAEVQIQRNRVAKLRLAASRRGDASPGRSGQLGGECDDESVAASAPSSPREAGRPAGQTSWSASGGGSVVRLEDGTLRQPEWNSSGLPPPRPPRDERTGLRVASYGAKDRSPSHEAAPPAGQSGGGSGGSGGTMLLLPGGEAPGTPRGEASRAEVLREVASLQHQLSTLRGEKAMADKAAAERQQQCAVLASRVAEANQQRDEQAELAQGRAAEAELLRKQLLAARTASRSAVEGVEDSRRLLAAASRDALLNHHATVATITAELRTLEASLATHSPRGEPRARASSTGGGARRPPSGAPLDVRSGSAPRR</sequence>
<dbReference type="PANTHER" id="PTHR45615:SF66">
    <property type="entry name" value="CARD DOMAIN-CONTAINING PROTEIN"/>
    <property type="match status" value="1"/>
</dbReference>
<evidence type="ECO:0000256" key="2">
    <source>
        <dbReference type="SAM" id="MobiDB-lite"/>
    </source>
</evidence>
<gene>
    <name evidence="3" type="ORF">Ctob_006768</name>
</gene>
<name>A0A0M0JFW0_9EUKA</name>
<evidence type="ECO:0000313" key="4">
    <source>
        <dbReference type="Proteomes" id="UP000037460"/>
    </source>
</evidence>
<protein>
    <submittedName>
        <fullName evidence="3">Uncharacterized protein</fullName>
    </submittedName>
</protein>
<reference evidence="4" key="1">
    <citation type="journal article" date="2015" name="PLoS Genet.">
        <title>Genome Sequence and Transcriptome Analyses of Chrysochromulina tobin: Metabolic Tools for Enhanced Algal Fitness in the Prominent Order Prymnesiales (Haptophyceae).</title>
        <authorList>
            <person name="Hovde B.T."/>
            <person name="Deodato C.R."/>
            <person name="Hunsperger H.M."/>
            <person name="Ryken S.A."/>
            <person name="Yost W."/>
            <person name="Jha R.K."/>
            <person name="Patterson J."/>
            <person name="Monnat R.J. Jr."/>
            <person name="Barlow S.B."/>
            <person name="Starkenburg S.R."/>
            <person name="Cattolico R.A."/>
        </authorList>
    </citation>
    <scope>NUCLEOTIDE SEQUENCE</scope>
    <source>
        <strain evidence="4">CCMP291</strain>
    </source>
</reference>
<comment type="caution">
    <text evidence="3">The sequence shown here is derived from an EMBL/GenBank/DDBJ whole genome shotgun (WGS) entry which is preliminary data.</text>
</comment>
<feature type="compositionally biased region" description="Polar residues" evidence="2">
    <location>
        <begin position="1"/>
        <end position="11"/>
    </location>
</feature>
<keyword evidence="4" id="KW-1185">Reference proteome</keyword>
<proteinExistence type="predicted"/>
<dbReference type="AlphaFoldDB" id="A0A0M0JFW0"/>
<dbReference type="Proteomes" id="UP000037460">
    <property type="component" value="Unassembled WGS sequence"/>
</dbReference>
<feature type="region of interest" description="Disordered" evidence="2">
    <location>
        <begin position="469"/>
        <end position="506"/>
    </location>
</feature>
<feature type="region of interest" description="Disordered" evidence="2">
    <location>
        <begin position="286"/>
        <end position="325"/>
    </location>
</feature>
<dbReference type="EMBL" id="JWZX01003016">
    <property type="protein sequence ID" value="KOO25128.1"/>
    <property type="molecule type" value="Genomic_DNA"/>
</dbReference>
<evidence type="ECO:0000313" key="3">
    <source>
        <dbReference type="EMBL" id="KOO25128.1"/>
    </source>
</evidence>
<evidence type="ECO:0000256" key="1">
    <source>
        <dbReference type="SAM" id="Coils"/>
    </source>
</evidence>
<feature type="region of interest" description="Disordered" evidence="2">
    <location>
        <begin position="559"/>
        <end position="693"/>
    </location>
</feature>